<keyword evidence="2" id="KW-0067">ATP-binding</keyword>
<dbReference type="Pfam" id="PF09369">
    <property type="entry name" value="MZB"/>
    <property type="match status" value="1"/>
</dbReference>
<dbReference type="Gene3D" id="3.40.50.300">
    <property type="entry name" value="P-loop containing nucleotide triphosphate hydrolases"/>
    <property type="match status" value="2"/>
</dbReference>
<accession>A0A543I1P0</accession>
<dbReference type="AlphaFoldDB" id="A0A543I1P0"/>
<dbReference type="SMART" id="SM00487">
    <property type="entry name" value="DEXDc"/>
    <property type="match status" value="1"/>
</dbReference>
<keyword evidence="6" id="KW-0347">Helicase</keyword>
<evidence type="ECO:0000313" key="7">
    <source>
        <dbReference type="Proteomes" id="UP000316747"/>
    </source>
</evidence>
<dbReference type="PROSITE" id="PS51194">
    <property type="entry name" value="HELICASE_CTER"/>
    <property type="match status" value="1"/>
</dbReference>
<dbReference type="PANTHER" id="PTHR47957:SF3">
    <property type="entry name" value="ATP-DEPENDENT HELICASE HRQ1"/>
    <property type="match status" value="1"/>
</dbReference>
<protein>
    <submittedName>
        <fullName evidence="6">DEAD/DEAH box helicase domain-containing protein</fullName>
    </submittedName>
</protein>
<evidence type="ECO:0000256" key="2">
    <source>
        <dbReference type="ARBA" id="ARBA00022840"/>
    </source>
</evidence>
<reference evidence="6 7" key="1">
    <citation type="submission" date="2019-06" db="EMBL/GenBank/DDBJ databases">
        <title>Genome sequencing of plant associated microbes to promote plant fitness in Sorghum bicolor and Oryza sativa.</title>
        <authorList>
            <person name="Coleman-Derr D."/>
        </authorList>
    </citation>
    <scope>NUCLEOTIDE SEQUENCE [LARGE SCALE GENOMIC DNA]</scope>
    <source>
        <strain evidence="6 7">KV-663</strain>
    </source>
</reference>
<evidence type="ECO:0000313" key="6">
    <source>
        <dbReference type="EMBL" id="TQM64502.1"/>
    </source>
</evidence>
<feature type="domain" description="Helicase C-terminal" evidence="5">
    <location>
        <begin position="353"/>
        <end position="505"/>
    </location>
</feature>
<keyword evidence="6" id="KW-0378">Hydrolase</keyword>
<dbReference type="Pfam" id="PF00270">
    <property type="entry name" value="DEAD"/>
    <property type="match status" value="1"/>
</dbReference>
<dbReference type="InterPro" id="IPR027417">
    <property type="entry name" value="P-loop_NTPase"/>
</dbReference>
<evidence type="ECO:0000256" key="3">
    <source>
        <dbReference type="SAM" id="MobiDB-lite"/>
    </source>
</evidence>
<organism evidence="6 7">
    <name type="scientific">Humibacillus xanthopallidus</name>
    <dbReference type="NCBI Taxonomy" id="412689"/>
    <lineage>
        <taxon>Bacteria</taxon>
        <taxon>Bacillati</taxon>
        <taxon>Actinomycetota</taxon>
        <taxon>Actinomycetes</taxon>
        <taxon>Micrococcales</taxon>
        <taxon>Intrasporangiaceae</taxon>
        <taxon>Humibacillus</taxon>
    </lineage>
</organism>
<dbReference type="CDD" id="cd17923">
    <property type="entry name" value="DEXHc_Hrq1-like"/>
    <property type="match status" value="1"/>
</dbReference>
<dbReference type="SUPFAM" id="SSF52540">
    <property type="entry name" value="P-loop containing nucleoside triphosphate hydrolases"/>
    <property type="match status" value="1"/>
</dbReference>
<dbReference type="InterPro" id="IPR014001">
    <property type="entry name" value="Helicase_ATP-bd"/>
</dbReference>
<dbReference type="InterPro" id="IPR001650">
    <property type="entry name" value="Helicase_C-like"/>
</dbReference>
<dbReference type="Proteomes" id="UP000316747">
    <property type="component" value="Unassembled WGS sequence"/>
</dbReference>
<keyword evidence="1" id="KW-0547">Nucleotide-binding</keyword>
<evidence type="ECO:0000259" key="4">
    <source>
        <dbReference type="PROSITE" id="PS51192"/>
    </source>
</evidence>
<gene>
    <name evidence="6" type="ORF">FBY41_0870</name>
</gene>
<comment type="caution">
    <text evidence="6">The sequence shown here is derived from an EMBL/GenBank/DDBJ whole genome shotgun (WGS) entry which is preliminary data.</text>
</comment>
<dbReference type="GO" id="GO:0036297">
    <property type="term" value="P:interstrand cross-link repair"/>
    <property type="evidence" value="ECO:0007669"/>
    <property type="project" value="TreeGrafter"/>
</dbReference>
<dbReference type="PANTHER" id="PTHR47957">
    <property type="entry name" value="ATP-DEPENDENT HELICASE HRQ1"/>
    <property type="match status" value="1"/>
</dbReference>
<dbReference type="SMART" id="SM00490">
    <property type="entry name" value="HELICc"/>
    <property type="match status" value="1"/>
</dbReference>
<dbReference type="InterPro" id="IPR011545">
    <property type="entry name" value="DEAD/DEAH_box_helicase_dom"/>
</dbReference>
<dbReference type="InterPro" id="IPR018973">
    <property type="entry name" value="MZB"/>
</dbReference>
<name>A0A543I1P0_9MICO</name>
<dbReference type="GO" id="GO:0043138">
    <property type="term" value="F:3'-5' DNA helicase activity"/>
    <property type="evidence" value="ECO:0007669"/>
    <property type="project" value="TreeGrafter"/>
</dbReference>
<dbReference type="GO" id="GO:0003676">
    <property type="term" value="F:nucleic acid binding"/>
    <property type="evidence" value="ECO:0007669"/>
    <property type="project" value="InterPro"/>
</dbReference>
<dbReference type="InterPro" id="IPR055227">
    <property type="entry name" value="HRQ1_WHD"/>
</dbReference>
<dbReference type="NCBIfam" id="TIGR03817">
    <property type="entry name" value="DECH_helic"/>
    <property type="match status" value="1"/>
</dbReference>
<dbReference type="Pfam" id="PF00271">
    <property type="entry name" value="Helicase_C"/>
    <property type="match status" value="1"/>
</dbReference>
<dbReference type="PROSITE" id="PS51192">
    <property type="entry name" value="HELICASE_ATP_BIND_1"/>
    <property type="match status" value="1"/>
</dbReference>
<dbReference type="InterPro" id="IPR022307">
    <property type="entry name" value="Helicase_put_actinobac"/>
</dbReference>
<feature type="domain" description="Helicase ATP-binding" evidence="4">
    <location>
        <begin position="134"/>
        <end position="317"/>
    </location>
</feature>
<dbReference type="Pfam" id="PF22982">
    <property type="entry name" value="WHD_HRQ1"/>
    <property type="match status" value="1"/>
</dbReference>
<dbReference type="EMBL" id="VFPM01000001">
    <property type="protein sequence ID" value="TQM64502.1"/>
    <property type="molecule type" value="Genomic_DNA"/>
</dbReference>
<sequence>MDCSARSTRAPAITPAAVMGVAQGAGDMHGDTHRDTHRDMHRDMHRGSTGDIPSGGSGDEATVLLPGTSVGAPDPHALLRTLVGEHPERLVHVHEVPARTAVHADWPAWVDPTLLGALLGSGIERPWAHQVEVAEAAHAGRHVVVSTGTASGKSLGYLLPILSDLVAGAAAPNGRGATALYLSPTKALAADQLSRVAGLALPGVRPATYDGDTPTDERRWIRDHANLVLTNPDLLHHSLLPRHDRWSSFLRALRYVVIDECHVYKGVFGAHIAAVLRRLRRVAARYKATPTFVLASATVAEPEAHASRLLGMPVSAVTRDGSPRAPMTFALWEPPLVRGEDGEPRRVSTITETGELLAGCVREQVQTVAFARSRAGVEVVASVARERVPVTAEAGIAAYRGGYLPEERRELERALRSKELLGLAATNALELGVDVSGLDAVLLAGWPGTLSSLWQQAGRAGRSGGRSLAVFVAADDPLDTYLVHHPEAIFGRGVEATVVDPGNPHVLAPHLAAAAAELPLTEADLELFGAQTRTLLEVLVARGILRRRPHGWFWAREDRPADHLSLRGAGEPVRIIETRTGRVVGTVDESSAHAQVHTGAVHLHQGQTWVITALDLDDHAAFAVRGDPGWTTQAQSVSDFDIGRELEHEQWGPLRCSFGQVTVRGQVVSFLRRLPGGEVIGEHPLDLPERTLATRAVWWTMPVEELAAAGVDEAGIPGAAHAAEHAAIGMLPLFATADRWDIGGVSTALHPDTGLPTILIYDGHPGGAGFAERGFRRVRDWLGATRAAIAACECVAGCPSCIQSPKCGNGNEPLDKAGAIALLDLTLRHAGEADDSQRSSS</sequence>
<dbReference type="GO" id="GO:0005524">
    <property type="term" value="F:ATP binding"/>
    <property type="evidence" value="ECO:0007669"/>
    <property type="project" value="UniProtKB-KW"/>
</dbReference>
<feature type="compositionally biased region" description="Basic and acidic residues" evidence="3">
    <location>
        <begin position="28"/>
        <end position="48"/>
    </location>
</feature>
<keyword evidence="7" id="KW-1185">Reference proteome</keyword>
<evidence type="ECO:0000259" key="5">
    <source>
        <dbReference type="PROSITE" id="PS51194"/>
    </source>
</evidence>
<evidence type="ECO:0000256" key="1">
    <source>
        <dbReference type="ARBA" id="ARBA00022741"/>
    </source>
</evidence>
<feature type="region of interest" description="Disordered" evidence="3">
    <location>
        <begin position="26"/>
        <end position="58"/>
    </location>
</feature>
<proteinExistence type="predicted"/>
<dbReference type="CDD" id="cd18797">
    <property type="entry name" value="SF2_C_Hrq"/>
    <property type="match status" value="1"/>
</dbReference>
<dbReference type="GO" id="GO:0006289">
    <property type="term" value="P:nucleotide-excision repair"/>
    <property type="evidence" value="ECO:0007669"/>
    <property type="project" value="TreeGrafter"/>
</dbReference>